<gene>
    <name evidence="2" type="ORF">IM725_18595</name>
</gene>
<dbReference type="Pfam" id="PF00027">
    <property type="entry name" value="cNMP_binding"/>
    <property type="match status" value="1"/>
</dbReference>
<organism evidence="2 3">
    <name type="scientific">Ramlibacter aquaticus</name>
    <dbReference type="NCBI Taxonomy" id="2780094"/>
    <lineage>
        <taxon>Bacteria</taxon>
        <taxon>Pseudomonadati</taxon>
        <taxon>Pseudomonadota</taxon>
        <taxon>Betaproteobacteria</taxon>
        <taxon>Burkholderiales</taxon>
        <taxon>Comamonadaceae</taxon>
        <taxon>Ramlibacter</taxon>
    </lineage>
</organism>
<dbReference type="SUPFAM" id="SSF51206">
    <property type="entry name" value="cAMP-binding domain-like"/>
    <property type="match status" value="1"/>
</dbReference>
<dbReference type="Proteomes" id="UP000715965">
    <property type="component" value="Unassembled WGS sequence"/>
</dbReference>
<dbReference type="InterPro" id="IPR018490">
    <property type="entry name" value="cNMP-bd_dom_sf"/>
</dbReference>
<dbReference type="PROSITE" id="PS50042">
    <property type="entry name" value="CNMP_BINDING_3"/>
    <property type="match status" value="1"/>
</dbReference>
<dbReference type="CDD" id="cd00038">
    <property type="entry name" value="CAP_ED"/>
    <property type="match status" value="1"/>
</dbReference>
<evidence type="ECO:0000313" key="2">
    <source>
        <dbReference type="EMBL" id="MBE7942582.1"/>
    </source>
</evidence>
<dbReference type="PANTHER" id="PTHR24567">
    <property type="entry name" value="CRP FAMILY TRANSCRIPTIONAL REGULATORY PROTEIN"/>
    <property type="match status" value="1"/>
</dbReference>
<proteinExistence type="predicted"/>
<sequence length="149" mass="16221">MNVDHLMGALEARAHGGLLAAPLDREQWLKLQPFLQVRFLRAGDPLIRQGESEREVYFLAEGELEVSARTHVLATLDVGSVVGEGTFFSGATRSATVTPTRTGVAWCLTLDKFEAVAARHPDVAVALLLWLGNILAKRMHTALLAGEFT</sequence>
<evidence type="ECO:0000259" key="1">
    <source>
        <dbReference type="PROSITE" id="PS50042"/>
    </source>
</evidence>
<feature type="domain" description="Cyclic nucleotide-binding" evidence="1">
    <location>
        <begin position="19"/>
        <end position="116"/>
    </location>
</feature>
<dbReference type="InterPro" id="IPR000595">
    <property type="entry name" value="cNMP-bd_dom"/>
</dbReference>
<dbReference type="RefSeq" id="WP_193782130.1">
    <property type="nucleotide sequence ID" value="NZ_JADDOJ010000111.1"/>
</dbReference>
<dbReference type="InterPro" id="IPR050397">
    <property type="entry name" value="Env_Response_Regulators"/>
</dbReference>
<dbReference type="InterPro" id="IPR014710">
    <property type="entry name" value="RmlC-like_jellyroll"/>
</dbReference>
<evidence type="ECO:0000313" key="3">
    <source>
        <dbReference type="Proteomes" id="UP000715965"/>
    </source>
</evidence>
<dbReference type="SMART" id="SM00100">
    <property type="entry name" value="cNMP"/>
    <property type="match status" value="1"/>
</dbReference>
<dbReference type="PANTHER" id="PTHR24567:SF68">
    <property type="entry name" value="DNA-BINDING TRANSCRIPTIONAL DUAL REGULATOR CRP"/>
    <property type="match status" value="1"/>
</dbReference>
<reference evidence="2 3" key="1">
    <citation type="submission" date="2020-10" db="EMBL/GenBank/DDBJ databases">
        <title>Draft genome of Ramlibacter aquaticus LMG 30558.</title>
        <authorList>
            <person name="Props R."/>
        </authorList>
    </citation>
    <scope>NUCLEOTIDE SEQUENCE [LARGE SCALE GENOMIC DNA]</scope>
    <source>
        <strain evidence="2 3">LMG 30558</strain>
    </source>
</reference>
<name>A0ABR9SJT8_9BURK</name>
<protein>
    <submittedName>
        <fullName evidence="2">Cyclic nucleotide-binding domain-containing protein</fullName>
    </submittedName>
</protein>
<comment type="caution">
    <text evidence="2">The sequence shown here is derived from an EMBL/GenBank/DDBJ whole genome shotgun (WGS) entry which is preliminary data.</text>
</comment>
<keyword evidence="3" id="KW-1185">Reference proteome</keyword>
<dbReference type="EMBL" id="JADDOJ010000111">
    <property type="protein sequence ID" value="MBE7942582.1"/>
    <property type="molecule type" value="Genomic_DNA"/>
</dbReference>
<dbReference type="Gene3D" id="2.60.120.10">
    <property type="entry name" value="Jelly Rolls"/>
    <property type="match status" value="1"/>
</dbReference>
<accession>A0ABR9SJT8</accession>